<dbReference type="GO" id="GO:0060170">
    <property type="term" value="C:ciliary membrane"/>
    <property type="evidence" value="ECO:0007669"/>
    <property type="project" value="UniProtKB-SubCell"/>
</dbReference>
<comment type="similarity">
    <text evidence="11">Belongs to the BBS4 family.</text>
</comment>
<dbReference type="Gene3D" id="1.25.40.10">
    <property type="entry name" value="Tetratricopeptide repeat domain"/>
    <property type="match status" value="3"/>
</dbReference>
<keyword evidence="6 13" id="KW-0802">TPR repeat</keyword>
<dbReference type="InterPro" id="IPR011990">
    <property type="entry name" value="TPR-like_helical_dom_sf"/>
</dbReference>
<keyword evidence="4" id="KW-0963">Cytoplasm</keyword>
<feature type="repeat" description="TPR" evidence="13">
    <location>
        <begin position="166"/>
        <end position="199"/>
    </location>
</feature>
<feature type="repeat" description="TPR" evidence="13">
    <location>
        <begin position="268"/>
        <end position="301"/>
    </location>
</feature>
<evidence type="ECO:0000256" key="10">
    <source>
        <dbReference type="ARBA" id="ARBA00023273"/>
    </source>
</evidence>
<evidence type="ECO:0000256" key="4">
    <source>
        <dbReference type="ARBA" id="ARBA00022490"/>
    </source>
</evidence>
<dbReference type="GO" id="GO:0061512">
    <property type="term" value="P:protein localization to cilium"/>
    <property type="evidence" value="ECO:0007669"/>
    <property type="project" value="TreeGrafter"/>
</dbReference>
<keyword evidence="8" id="KW-0472">Membrane</keyword>
<dbReference type="PROSITE" id="PS50293">
    <property type="entry name" value="TPR_REGION"/>
    <property type="match status" value="1"/>
</dbReference>
<dbReference type="AlphaFoldDB" id="A0A9Q0DWP3"/>
<keyword evidence="5" id="KW-0677">Repeat</keyword>
<reference evidence="15" key="1">
    <citation type="submission" date="2022-07" db="EMBL/GenBank/DDBJ databases">
        <title>Chromosome-level genome of Muraenolepis orangiensis.</title>
        <authorList>
            <person name="Kim J."/>
        </authorList>
    </citation>
    <scope>NUCLEOTIDE SEQUENCE</scope>
    <source>
        <strain evidence="15">KU_S4_2022</strain>
        <tissue evidence="15">Muscle</tissue>
    </source>
</reference>
<evidence type="ECO:0000256" key="6">
    <source>
        <dbReference type="ARBA" id="ARBA00022803"/>
    </source>
</evidence>
<feature type="region of interest" description="Disordered" evidence="14">
    <location>
        <begin position="481"/>
        <end position="537"/>
    </location>
</feature>
<evidence type="ECO:0000256" key="12">
    <source>
        <dbReference type="ARBA" id="ARBA00073723"/>
    </source>
</evidence>
<accession>A0A9Q0DWP3</accession>
<dbReference type="FunFam" id="1.25.40.10:FF:000237">
    <property type="entry name" value="Bardet-Biedl syndrome 4 (Human)"/>
    <property type="match status" value="1"/>
</dbReference>
<keyword evidence="10" id="KW-0966">Cell projection</keyword>
<keyword evidence="9" id="KW-0206">Cytoskeleton</keyword>
<dbReference type="PROSITE" id="PS50005">
    <property type="entry name" value="TPR"/>
    <property type="match status" value="5"/>
</dbReference>
<comment type="caution">
    <text evidence="15">The sequence shown here is derived from an EMBL/GenBank/DDBJ whole genome shotgun (WGS) entry which is preliminary data.</text>
</comment>
<dbReference type="Pfam" id="PF12895">
    <property type="entry name" value="ANAPC3"/>
    <property type="match status" value="1"/>
</dbReference>
<comment type="subcellular location">
    <subcellularLocation>
        <location evidence="1">Cell projection</location>
        <location evidence="1">Cilium membrane</location>
    </subcellularLocation>
    <subcellularLocation>
        <location evidence="2">Cytoplasm</location>
        <location evidence="2">Cytoskeleton</location>
        <location evidence="2">Microtubule organizing center</location>
        <location evidence="2">Centrosome</location>
        <location evidence="2">Centriolar satellite</location>
    </subcellularLocation>
</comment>
<dbReference type="SUPFAM" id="SSF48452">
    <property type="entry name" value="TPR-like"/>
    <property type="match status" value="1"/>
</dbReference>
<dbReference type="GO" id="GO:0034451">
    <property type="term" value="C:centriolar satellite"/>
    <property type="evidence" value="ECO:0007669"/>
    <property type="project" value="UniProtKB-SubCell"/>
</dbReference>
<feature type="repeat" description="TPR" evidence="13">
    <location>
        <begin position="336"/>
        <end position="369"/>
    </location>
</feature>
<protein>
    <recommendedName>
        <fullName evidence="12">BBSome complex member BBS4</fullName>
    </recommendedName>
</protein>
<organism evidence="15 16">
    <name type="scientific">Muraenolepis orangiensis</name>
    <name type="common">Patagonian moray cod</name>
    <dbReference type="NCBI Taxonomy" id="630683"/>
    <lineage>
        <taxon>Eukaryota</taxon>
        <taxon>Metazoa</taxon>
        <taxon>Chordata</taxon>
        <taxon>Craniata</taxon>
        <taxon>Vertebrata</taxon>
        <taxon>Euteleostomi</taxon>
        <taxon>Actinopterygii</taxon>
        <taxon>Neopterygii</taxon>
        <taxon>Teleostei</taxon>
        <taxon>Neoteleostei</taxon>
        <taxon>Acanthomorphata</taxon>
        <taxon>Zeiogadaria</taxon>
        <taxon>Gadariae</taxon>
        <taxon>Gadiformes</taxon>
        <taxon>Muraenolepidoidei</taxon>
        <taxon>Muraenolepididae</taxon>
        <taxon>Muraenolepis</taxon>
    </lineage>
</organism>
<evidence type="ECO:0000313" key="15">
    <source>
        <dbReference type="EMBL" id="KAJ3593942.1"/>
    </source>
</evidence>
<dbReference type="PANTHER" id="PTHR44186">
    <property type="match status" value="1"/>
</dbReference>
<name>A0A9Q0DWP3_9TELE</name>
<evidence type="ECO:0000256" key="3">
    <source>
        <dbReference type="ARBA" id="ARBA00022475"/>
    </source>
</evidence>
<evidence type="ECO:0000256" key="1">
    <source>
        <dbReference type="ARBA" id="ARBA00004309"/>
    </source>
</evidence>
<evidence type="ECO:0000313" key="16">
    <source>
        <dbReference type="Proteomes" id="UP001148018"/>
    </source>
</evidence>
<evidence type="ECO:0000256" key="11">
    <source>
        <dbReference type="ARBA" id="ARBA00023778"/>
    </source>
</evidence>
<dbReference type="SUPFAM" id="SSF81901">
    <property type="entry name" value="HCP-like"/>
    <property type="match status" value="1"/>
</dbReference>
<feature type="region of interest" description="Disordered" evidence="14">
    <location>
        <begin position="437"/>
        <end position="458"/>
    </location>
</feature>
<proteinExistence type="inferred from homology"/>
<dbReference type="Proteomes" id="UP001148018">
    <property type="component" value="Unassembled WGS sequence"/>
</dbReference>
<dbReference type="FunFam" id="1.25.40.10:FF:000265">
    <property type="entry name" value="Bardet-Biedl syndrome 4 (Human)"/>
    <property type="match status" value="1"/>
</dbReference>
<sequence length="537" mass="59445">MAEEEKESALPVATELKKRRAPKAPDLPILERRNWLIHLFYIRKDYDSCKAIIKDQLQETSGMCEYAIYVQALILRLEGKIQQSLELFQSCAILSPTNADNLKQIARSLFLLGKHKAAIEVYHEAARLNDKDWEISHNLGVCYSFIKDFKHAEEHLKAALQLSKHDRTFLTLGKVHLLAGEVDKAAEVYRSAVEFSPENTDLLTTLGLLYLQLGKYQKAFEHLGNALTYDPNNYTAILAAGSMMQTHGDFDVAMSKYRVAACAVPESPPLWNNIGMCFFGKKKYVAAISCLKRAHYLSPFDWKVLYNLGLVHLTMQQYASAFHFLSAAANLNPRFGELYMLLAVALTNLDDVENATRSYEQAVALDGSNPLVNLNFAVLLYNQGDRKRALLQYQETERKASLLLEASSSVEFDPELVDVAQKMRAALQVAESLVWTRPTADPKTKPRSAAATKTPCAPLGSNQALGQAMSSAANYNKKLQLSAGATRGPSMPLEPEPDAESGHSPAGDPPGSPEPQEIPEAPKLRTSKSKAKMGEGN</sequence>
<gene>
    <name evidence="15" type="ORF">NHX12_006275</name>
</gene>
<keyword evidence="3" id="KW-1003">Cell membrane</keyword>
<dbReference type="Pfam" id="PF13181">
    <property type="entry name" value="TPR_8"/>
    <property type="match status" value="2"/>
</dbReference>
<dbReference type="SMART" id="SM00028">
    <property type="entry name" value="TPR"/>
    <property type="match status" value="9"/>
</dbReference>
<feature type="repeat" description="TPR" evidence="13">
    <location>
        <begin position="302"/>
        <end position="335"/>
    </location>
</feature>
<feature type="repeat" description="TPR" evidence="13">
    <location>
        <begin position="200"/>
        <end position="233"/>
    </location>
</feature>
<dbReference type="GO" id="GO:0036064">
    <property type="term" value="C:ciliary basal body"/>
    <property type="evidence" value="ECO:0007669"/>
    <property type="project" value="TreeGrafter"/>
</dbReference>
<evidence type="ECO:0000256" key="7">
    <source>
        <dbReference type="ARBA" id="ARBA00023069"/>
    </source>
</evidence>
<evidence type="ECO:0000256" key="9">
    <source>
        <dbReference type="ARBA" id="ARBA00023212"/>
    </source>
</evidence>
<dbReference type="GO" id="GO:0060271">
    <property type="term" value="P:cilium assembly"/>
    <property type="evidence" value="ECO:0007669"/>
    <property type="project" value="TreeGrafter"/>
</dbReference>
<dbReference type="PANTHER" id="PTHR44186:SF1">
    <property type="entry name" value="BARDET-BIEDL SYNDROME 4 PROTEIN"/>
    <property type="match status" value="1"/>
</dbReference>
<dbReference type="OrthoDB" id="309339at2759"/>
<evidence type="ECO:0000256" key="13">
    <source>
        <dbReference type="PROSITE-ProRule" id="PRU00339"/>
    </source>
</evidence>
<evidence type="ECO:0000256" key="2">
    <source>
        <dbReference type="ARBA" id="ARBA00004607"/>
    </source>
</evidence>
<keyword evidence="7" id="KW-0969">Cilium</keyword>
<evidence type="ECO:0000256" key="5">
    <source>
        <dbReference type="ARBA" id="ARBA00022737"/>
    </source>
</evidence>
<evidence type="ECO:0000256" key="8">
    <source>
        <dbReference type="ARBA" id="ARBA00023136"/>
    </source>
</evidence>
<keyword evidence="16" id="KW-1185">Reference proteome</keyword>
<evidence type="ECO:0000256" key="14">
    <source>
        <dbReference type="SAM" id="MobiDB-lite"/>
    </source>
</evidence>
<dbReference type="InterPro" id="IPR019734">
    <property type="entry name" value="TPR_rpt"/>
</dbReference>
<dbReference type="EMBL" id="JANIIK010000112">
    <property type="protein sequence ID" value="KAJ3593942.1"/>
    <property type="molecule type" value="Genomic_DNA"/>
</dbReference>